<comment type="domain">
    <text evidence="5">Dimerizes via the C-terminus; dimerization is required for tetramer formation. Binds protein substrate via an exposed loop in the N-terminus.</text>
</comment>
<evidence type="ECO:0000259" key="7">
    <source>
        <dbReference type="Pfam" id="PF26337"/>
    </source>
</evidence>
<dbReference type="PIRSF" id="PIRSF007023">
    <property type="entry name" value="UDP-Galf_transf"/>
    <property type="match status" value="1"/>
</dbReference>
<keyword evidence="2 5" id="KW-0328">Glycosyltransferase</keyword>
<reference evidence="8" key="2">
    <citation type="submission" date="2020-09" db="EMBL/GenBank/DDBJ databases">
        <authorList>
            <person name="Sun Q."/>
            <person name="Zhou Y."/>
        </authorList>
    </citation>
    <scope>NUCLEOTIDE SEQUENCE</scope>
    <source>
        <strain evidence="8">CGMCC 1.15533</strain>
    </source>
</reference>
<comment type="pathway">
    <text evidence="1 5">Protein modification; protein glycosylation.</text>
</comment>
<evidence type="ECO:0000256" key="5">
    <source>
        <dbReference type="HAMAP-Rule" id="MF_00841"/>
    </source>
</evidence>
<keyword evidence="4 5" id="KW-0547">Nucleotide-binding</keyword>
<dbReference type="AlphaFoldDB" id="A0A917A9U8"/>
<feature type="domain" description="Glucosyltransferase 3-like C-terminal" evidence="7">
    <location>
        <begin position="175"/>
        <end position="331"/>
    </location>
</feature>
<evidence type="ECO:0000256" key="1">
    <source>
        <dbReference type="ARBA" id="ARBA00004922"/>
    </source>
</evidence>
<comment type="caution">
    <text evidence="5">Lacks conserved residue(s) required for the propagation of feature annotation.</text>
</comment>
<feature type="domain" description="Glucosyltransferase 3-like N-terminal" evidence="6">
    <location>
        <begin position="5"/>
        <end position="157"/>
    </location>
</feature>
<evidence type="ECO:0000313" key="8">
    <source>
        <dbReference type="EMBL" id="GGE33756.1"/>
    </source>
</evidence>
<dbReference type="InterPro" id="IPR058592">
    <property type="entry name" value="Gtf3_C"/>
</dbReference>
<comment type="function">
    <text evidence="5">Required for polymorphic O-glycosylation of the serine-rich repeat protein in this bacteria. Catalyzes the second step in glycosylation by transferring glucose from UDP-glucose to the terminal GlcNAc moiety of the 3-O-(N-acetyl-alpha-D-glucosaminyl)-L-seryl-[protein] resulting from the first glycosylation step.</text>
</comment>
<comment type="similarity">
    <text evidence="5">Belongs to the Gtf3 glucosyltransferase family.</text>
</comment>
<dbReference type="HAMAP" id="MF_00841">
    <property type="entry name" value="Gtf3"/>
    <property type="match status" value="1"/>
</dbReference>
<reference evidence="8" key="1">
    <citation type="journal article" date="2014" name="Int. J. Syst. Evol. Microbiol.">
        <title>Complete genome sequence of Corynebacterium casei LMG S-19264T (=DSM 44701T), isolated from a smear-ripened cheese.</title>
        <authorList>
            <consortium name="US DOE Joint Genome Institute (JGI-PGF)"/>
            <person name="Walter F."/>
            <person name="Albersmeier A."/>
            <person name="Kalinowski J."/>
            <person name="Ruckert C."/>
        </authorList>
    </citation>
    <scope>NUCLEOTIDE SEQUENCE</scope>
    <source>
        <strain evidence="8">CGMCC 1.15533</strain>
    </source>
</reference>
<dbReference type="EC" id="2.4.1.-" evidence="5"/>
<dbReference type="GO" id="GO:0035251">
    <property type="term" value="F:UDP-glucosyltransferase activity"/>
    <property type="evidence" value="ECO:0007669"/>
    <property type="project" value="UniProtKB-UniRule"/>
</dbReference>
<gene>
    <name evidence="5" type="primary">gtf3</name>
    <name evidence="8" type="ORF">GCM10011510_13940</name>
</gene>
<evidence type="ECO:0000313" key="9">
    <source>
        <dbReference type="Proteomes" id="UP000660801"/>
    </source>
</evidence>
<evidence type="ECO:0000259" key="6">
    <source>
        <dbReference type="Pfam" id="PF26334"/>
    </source>
</evidence>
<proteinExistence type="inferred from homology"/>
<evidence type="ECO:0000256" key="4">
    <source>
        <dbReference type="ARBA" id="ARBA00022741"/>
    </source>
</evidence>
<feature type="binding site" evidence="5">
    <location>
        <position position="183"/>
    </location>
    <ligand>
        <name>UDP</name>
        <dbReference type="ChEBI" id="CHEBI:58223"/>
    </ligand>
</feature>
<dbReference type="Gene3D" id="3.40.50.2000">
    <property type="entry name" value="Glycogen Phosphorylase B"/>
    <property type="match status" value="2"/>
</dbReference>
<dbReference type="InterPro" id="IPR043676">
    <property type="entry name" value="Gtf3"/>
</dbReference>
<comment type="subunit">
    <text evidence="5">Homotetramer; a dimer of dimers.</text>
</comment>
<accession>A0A917A9U8</accession>
<dbReference type="Pfam" id="PF26334">
    <property type="entry name" value="Gtf3_N"/>
    <property type="match status" value="1"/>
</dbReference>
<evidence type="ECO:0000256" key="3">
    <source>
        <dbReference type="ARBA" id="ARBA00022679"/>
    </source>
</evidence>
<name>A0A917A9U8_9STRE</name>
<evidence type="ECO:0000256" key="2">
    <source>
        <dbReference type="ARBA" id="ARBA00022676"/>
    </source>
</evidence>
<organism evidence="8 9">
    <name type="scientific">Streptococcus himalayensis</name>
    <dbReference type="NCBI Taxonomy" id="1888195"/>
    <lineage>
        <taxon>Bacteria</taxon>
        <taxon>Bacillati</taxon>
        <taxon>Bacillota</taxon>
        <taxon>Bacilli</taxon>
        <taxon>Lactobacillales</taxon>
        <taxon>Streptococcaceae</taxon>
        <taxon>Streptococcus</taxon>
    </lineage>
</organism>
<dbReference type="EMBL" id="BMJN01000023">
    <property type="protein sequence ID" value="GGE33756.1"/>
    <property type="molecule type" value="Genomic_DNA"/>
</dbReference>
<dbReference type="InterPro" id="IPR058591">
    <property type="entry name" value="Gtf3_N"/>
</dbReference>
<dbReference type="Proteomes" id="UP000660801">
    <property type="component" value="Unassembled WGS sequence"/>
</dbReference>
<dbReference type="Pfam" id="PF26337">
    <property type="entry name" value="Gtf3_C"/>
    <property type="match status" value="1"/>
</dbReference>
<comment type="caution">
    <text evidence="8">The sequence shown here is derived from an EMBL/GenBank/DDBJ whole genome shotgun (WGS) entry which is preliminary data.</text>
</comment>
<keyword evidence="9" id="KW-1185">Reference proteome</keyword>
<sequence length="342" mass="39174">MVIMTIHITNLYGQSPYSVALMSQNLVSDIGKMLGMKEIGIYYYDSSKENPASLRTRFDGMNAAVAHGDTIVLQTPTWHPTEFERAYLQQLRAGYDINLVLFVHDVPPLMFSGNFYRMPQVIETYNMADVIIVPSEAMLRVLRENGLTVKKVLLQHMWDHTTPLSWQTPQFEKLVNFSGSPERFQFIKEWKYDLPLHVFAAPNAKLEAPASTVIQEEWKFKTELLDKLASNGGFGLVWNQTEDSEYYSLNASYKLSTYLAAGLPVLVPATLSNKEIIENNHLGFVIHSLEEVPEILNKISQEKYDGLVRNVKRFRVLLNEGYFTKKVLIDMVHLLFQNESDQ</sequence>
<dbReference type="GO" id="GO:0000166">
    <property type="term" value="F:nucleotide binding"/>
    <property type="evidence" value="ECO:0007669"/>
    <property type="project" value="UniProtKB-KW"/>
</dbReference>
<feature type="binding site" evidence="5">
    <location>
        <begin position="252"/>
        <end position="257"/>
    </location>
    <ligand>
        <name>UDP</name>
        <dbReference type="ChEBI" id="CHEBI:58223"/>
    </ligand>
</feature>
<protein>
    <recommendedName>
        <fullName evidence="5">Glucosyltransferase 3</fullName>
        <ecNumber evidence="5">2.4.1.-</ecNumber>
    </recommendedName>
</protein>
<keyword evidence="3 5" id="KW-0808">Transferase</keyword>